<protein>
    <submittedName>
        <fullName evidence="2">Uncharacterized protein</fullName>
    </submittedName>
</protein>
<feature type="compositionally biased region" description="Low complexity" evidence="1">
    <location>
        <begin position="33"/>
        <end position="66"/>
    </location>
</feature>
<dbReference type="Proteomes" id="UP000193067">
    <property type="component" value="Unassembled WGS sequence"/>
</dbReference>
<feature type="region of interest" description="Disordered" evidence="1">
    <location>
        <begin position="159"/>
        <end position="256"/>
    </location>
</feature>
<keyword evidence="3" id="KW-1185">Reference proteome</keyword>
<feature type="compositionally biased region" description="Basic residues" evidence="1">
    <location>
        <begin position="1"/>
        <end position="13"/>
    </location>
</feature>
<reference evidence="2 3" key="1">
    <citation type="journal article" date="2015" name="Biotechnol. Biofuels">
        <title>Enhanced degradation of softwood versus hardwood by the white-rot fungus Pycnoporus coccineus.</title>
        <authorList>
            <person name="Couturier M."/>
            <person name="Navarro D."/>
            <person name="Chevret D."/>
            <person name="Henrissat B."/>
            <person name="Piumi F."/>
            <person name="Ruiz-Duenas F.J."/>
            <person name="Martinez A.T."/>
            <person name="Grigoriev I.V."/>
            <person name="Riley R."/>
            <person name="Lipzen A."/>
            <person name="Berrin J.G."/>
            <person name="Master E.R."/>
            <person name="Rosso M.N."/>
        </authorList>
    </citation>
    <scope>NUCLEOTIDE SEQUENCE [LARGE SCALE GENOMIC DNA]</scope>
    <source>
        <strain evidence="2 3">BRFM310</strain>
    </source>
</reference>
<feature type="compositionally biased region" description="Low complexity" evidence="1">
    <location>
        <begin position="387"/>
        <end position="399"/>
    </location>
</feature>
<dbReference type="EMBL" id="KZ084095">
    <property type="protein sequence ID" value="OSD04694.1"/>
    <property type="molecule type" value="Genomic_DNA"/>
</dbReference>
<dbReference type="AlphaFoldDB" id="A0A1Y2IVQ5"/>
<accession>A0A1Y2IVQ5</accession>
<evidence type="ECO:0000256" key="1">
    <source>
        <dbReference type="SAM" id="MobiDB-lite"/>
    </source>
</evidence>
<gene>
    <name evidence="2" type="ORF">PYCCODRAFT_1475779</name>
</gene>
<proteinExistence type="predicted"/>
<evidence type="ECO:0000313" key="3">
    <source>
        <dbReference type="Proteomes" id="UP000193067"/>
    </source>
</evidence>
<feature type="region of interest" description="Disordered" evidence="1">
    <location>
        <begin position="360"/>
        <end position="399"/>
    </location>
</feature>
<sequence>MVKKPRPARRLFGRPKEAPGPQQVFQGEFQVTPGQGPSPSQQRPFRLRSPARSGSSSTASGTVRAAPGPAQSHRRGGSGSPSGSGARHSRGGSASTLSSREDHARGDGGGGADMPARRCRPSTTGHGTTVVPTIQAASGNFSRSRAHNVLTSDIISALNSNEAGPSSSAAVQAQGSPSAEPGPSAFHQPASTRSGTSGIYSPNGQASPASDLSSGGVTSAGYRRRQPLYELPDTSPSVRSPSLYTSPAVTPRTPNSFGGTSVPASVCLELSPLLDFAVGNLSPDMLAADFEELPPLTPDEAIDRFPSFELRPRANSSSYVSGPSHGALGMSSVANRSSISVPELGGLLWPVELFYSGDPGFPQAETAGNELTLAPSPIESPLPGPPSASRSASGGPHGC</sequence>
<name>A0A1Y2IVQ5_TRAC3</name>
<feature type="compositionally biased region" description="Polar residues" evidence="1">
    <location>
        <begin position="121"/>
        <end position="143"/>
    </location>
</feature>
<feature type="compositionally biased region" description="Polar residues" evidence="1">
    <location>
        <begin position="234"/>
        <end position="256"/>
    </location>
</feature>
<feature type="region of interest" description="Disordered" evidence="1">
    <location>
        <begin position="1"/>
        <end position="143"/>
    </location>
</feature>
<dbReference type="OrthoDB" id="2755220at2759"/>
<feature type="compositionally biased region" description="Polar residues" evidence="1">
    <location>
        <begin position="159"/>
        <end position="177"/>
    </location>
</feature>
<feature type="compositionally biased region" description="Low complexity" evidence="1">
    <location>
        <begin position="83"/>
        <end position="95"/>
    </location>
</feature>
<evidence type="ECO:0000313" key="2">
    <source>
        <dbReference type="EMBL" id="OSD04694.1"/>
    </source>
</evidence>
<feature type="compositionally biased region" description="Polar residues" evidence="1">
    <location>
        <begin position="189"/>
        <end position="217"/>
    </location>
</feature>
<organism evidence="2 3">
    <name type="scientific">Trametes coccinea (strain BRFM310)</name>
    <name type="common">Pycnoporus coccineus</name>
    <dbReference type="NCBI Taxonomy" id="1353009"/>
    <lineage>
        <taxon>Eukaryota</taxon>
        <taxon>Fungi</taxon>
        <taxon>Dikarya</taxon>
        <taxon>Basidiomycota</taxon>
        <taxon>Agaricomycotina</taxon>
        <taxon>Agaricomycetes</taxon>
        <taxon>Polyporales</taxon>
        <taxon>Polyporaceae</taxon>
        <taxon>Trametes</taxon>
    </lineage>
</organism>